<dbReference type="EMBL" id="QHJW02000010">
    <property type="protein sequence ID" value="RRO10788.1"/>
    <property type="molecule type" value="Genomic_DNA"/>
</dbReference>
<dbReference type="GO" id="GO:0004540">
    <property type="term" value="F:RNA nuclease activity"/>
    <property type="evidence" value="ECO:0007669"/>
    <property type="project" value="InterPro"/>
</dbReference>
<dbReference type="RefSeq" id="WP_116166163.1">
    <property type="nucleotide sequence ID" value="NZ_JADOYB010000036.1"/>
</dbReference>
<gene>
    <name evidence="2" type="ORF">DMB84_002980</name>
    <name evidence="1" type="ORF">DMB85_005560</name>
</gene>
<accession>A0AA93APD9</accession>
<evidence type="ECO:0000313" key="3">
    <source>
        <dbReference type="Proteomes" id="UP000256540"/>
    </source>
</evidence>
<dbReference type="Proteomes" id="UP000256817">
    <property type="component" value="Unassembled WGS sequence"/>
</dbReference>
<evidence type="ECO:0000313" key="2">
    <source>
        <dbReference type="EMBL" id="RRO23978.1"/>
    </source>
</evidence>
<dbReference type="Pfam" id="PF11663">
    <property type="entry name" value="Toxin_YhaV"/>
    <property type="match status" value="1"/>
</dbReference>
<organism evidence="2 3">
    <name type="scientific">Pectobacterium aquaticum</name>
    <dbReference type="NCBI Taxonomy" id="2204145"/>
    <lineage>
        <taxon>Bacteria</taxon>
        <taxon>Pseudomonadati</taxon>
        <taxon>Pseudomonadota</taxon>
        <taxon>Gammaproteobacteria</taxon>
        <taxon>Enterobacterales</taxon>
        <taxon>Pectobacteriaceae</taxon>
        <taxon>Pectobacterium</taxon>
    </lineage>
</organism>
<sequence>MEYLEVNGWKVFFHSCFLLQIAELTQKVVELKAAKPGEYLGKKETKLLHAIERVIEEWIAADPLNAQYRQGDTLGDEFKHWFRAKFLSQFRLFYRCSAEHKTIIIGWVNDFETLRAYGSKTDAYKVFSGMLKAGDPPDDWEKLLSEAKAATATSSISGFLGNKPHI</sequence>
<reference evidence="3 4" key="1">
    <citation type="submission" date="2018-11" db="EMBL/GenBank/DDBJ databases">
        <title>Draft genome sequences of proposed Pectobacterium aquaticum sp. nov. isolated in France from fresh water.</title>
        <authorList>
            <person name="Pedron J."/>
            <person name="Barny M.A."/>
        </authorList>
    </citation>
    <scope>NUCLEOTIDE SEQUENCE [LARGE SCALE GENOMIC DNA]</scope>
    <source>
        <strain evidence="2 3">A127-S21-F16</strain>
        <strain evidence="1 4">A35-S23-M15</strain>
    </source>
</reference>
<evidence type="ECO:0000313" key="4">
    <source>
        <dbReference type="Proteomes" id="UP000256817"/>
    </source>
</evidence>
<dbReference type="AlphaFoldDB" id="A0AA93APD9"/>
<name>A0AA93APD9_9GAMM</name>
<comment type="caution">
    <text evidence="2">The sequence shown here is derived from an EMBL/GenBank/DDBJ whole genome shotgun (WGS) entry which is preliminary data.</text>
</comment>
<proteinExistence type="predicted"/>
<dbReference type="Proteomes" id="UP000256540">
    <property type="component" value="Unassembled WGS sequence"/>
</dbReference>
<dbReference type="InterPro" id="IPR021679">
    <property type="entry name" value="Toxin_endonuclease_YhaV"/>
</dbReference>
<dbReference type="GO" id="GO:0110001">
    <property type="term" value="C:toxin-antitoxin complex"/>
    <property type="evidence" value="ECO:0007669"/>
    <property type="project" value="InterPro"/>
</dbReference>
<dbReference type="EMBL" id="QHJS02000009">
    <property type="protein sequence ID" value="RRO23978.1"/>
    <property type="molecule type" value="Genomic_DNA"/>
</dbReference>
<evidence type="ECO:0000313" key="1">
    <source>
        <dbReference type="EMBL" id="RRO10788.1"/>
    </source>
</evidence>
<keyword evidence="4" id="KW-1185">Reference proteome</keyword>
<protein>
    <submittedName>
        <fullName evidence="2">Type II toxin-antitoxin system YhaV family toxin</fullName>
    </submittedName>
</protein>